<comment type="catalytic activity">
    <reaction evidence="14 15">
        <text>a 6-O-methyl-2'-deoxyguanosine in DNA + L-cysteinyl-[protein] = S-methyl-L-cysteinyl-[protein] + a 2'-deoxyguanosine in DNA</text>
        <dbReference type="Rhea" id="RHEA:24000"/>
        <dbReference type="Rhea" id="RHEA-COMP:10131"/>
        <dbReference type="Rhea" id="RHEA-COMP:10132"/>
        <dbReference type="Rhea" id="RHEA-COMP:11367"/>
        <dbReference type="Rhea" id="RHEA-COMP:11368"/>
        <dbReference type="ChEBI" id="CHEBI:29950"/>
        <dbReference type="ChEBI" id="CHEBI:82612"/>
        <dbReference type="ChEBI" id="CHEBI:85445"/>
        <dbReference type="ChEBI" id="CHEBI:85448"/>
        <dbReference type="EC" id="2.1.1.63"/>
    </reaction>
</comment>
<evidence type="ECO:0000256" key="1">
    <source>
        <dbReference type="ARBA" id="ARBA00001286"/>
    </source>
</evidence>
<reference evidence="18" key="1">
    <citation type="journal article" date="2019" name="Int. J. Syst. Evol. Microbiol.">
        <title>The Global Catalogue of Microorganisms (GCM) 10K type strain sequencing project: providing services to taxonomists for standard genome sequencing and annotation.</title>
        <authorList>
            <consortium name="The Broad Institute Genomics Platform"/>
            <consortium name="The Broad Institute Genome Sequencing Center for Infectious Disease"/>
            <person name="Wu L."/>
            <person name="Ma J."/>
        </authorList>
    </citation>
    <scope>NUCLEOTIDE SEQUENCE [LARGE SCALE GENOMIC DNA]</scope>
    <source>
        <strain evidence="18">CGMCC 1.10992</strain>
    </source>
</reference>
<dbReference type="PANTHER" id="PTHR10815">
    <property type="entry name" value="METHYLATED-DNA--PROTEIN-CYSTEINE METHYLTRANSFERASE"/>
    <property type="match status" value="1"/>
</dbReference>
<dbReference type="InterPro" id="IPR004026">
    <property type="entry name" value="Ada_DNA_repair_Zn-bd"/>
</dbReference>
<dbReference type="InterPro" id="IPR018062">
    <property type="entry name" value="HTH_AraC-typ_CS"/>
</dbReference>
<dbReference type="Proteomes" id="UP001597380">
    <property type="component" value="Unassembled WGS sequence"/>
</dbReference>
<organism evidence="17 18">
    <name type="scientific">Corallincola platygyrae</name>
    <dbReference type="NCBI Taxonomy" id="1193278"/>
    <lineage>
        <taxon>Bacteria</taxon>
        <taxon>Pseudomonadati</taxon>
        <taxon>Pseudomonadota</taxon>
        <taxon>Gammaproteobacteria</taxon>
        <taxon>Alteromonadales</taxon>
        <taxon>Psychromonadaceae</taxon>
        <taxon>Corallincola</taxon>
    </lineage>
</organism>
<dbReference type="PIRSF" id="PIRSF000409">
    <property type="entry name" value="Ada"/>
    <property type="match status" value="1"/>
</dbReference>
<dbReference type="NCBIfam" id="TIGR00589">
    <property type="entry name" value="ogt"/>
    <property type="match status" value="1"/>
</dbReference>
<dbReference type="EMBL" id="JBHUHT010000011">
    <property type="protein sequence ID" value="MFD2096140.1"/>
    <property type="molecule type" value="Genomic_DNA"/>
</dbReference>
<dbReference type="InterPro" id="IPR023546">
    <property type="entry name" value="MGMT"/>
</dbReference>
<dbReference type="Gene3D" id="1.10.10.10">
    <property type="entry name" value="Winged helix-like DNA-binding domain superfamily/Winged helix DNA-binding domain"/>
    <property type="match status" value="1"/>
</dbReference>
<evidence type="ECO:0000256" key="11">
    <source>
        <dbReference type="ARBA" id="ARBA00023159"/>
    </source>
</evidence>
<feature type="domain" description="HTH araC/xylS-type" evidence="16">
    <location>
        <begin position="108"/>
        <end position="188"/>
    </location>
</feature>
<dbReference type="RefSeq" id="WP_345341185.1">
    <property type="nucleotide sequence ID" value="NZ_BAABLI010000017.1"/>
</dbReference>
<dbReference type="InterPro" id="IPR016221">
    <property type="entry name" value="Bifunct_regulatory_prot_Ada"/>
</dbReference>
<evidence type="ECO:0000256" key="10">
    <source>
        <dbReference type="ARBA" id="ARBA00023125"/>
    </source>
</evidence>
<evidence type="ECO:0000313" key="18">
    <source>
        <dbReference type="Proteomes" id="UP001597380"/>
    </source>
</evidence>
<dbReference type="InterPro" id="IPR001497">
    <property type="entry name" value="MethylDNA_cys_MeTrfase_AS"/>
</dbReference>
<dbReference type="InterPro" id="IPR036217">
    <property type="entry name" value="MethylDNA_cys_MeTrfase_DNAb"/>
</dbReference>
<keyword evidence="18" id="KW-1185">Reference proteome</keyword>
<dbReference type="Pfam" id="PF01035">
    <property type="entry name" value="DNA_binding_1"/>
    <property type="match status" value="1"/>
</dbReference>
<evidence type="ECO:0000256" key="12">
    <source>
        <dbReference type="ARBA" id="ARBA00023163"/>
    </source>
</evidence>
<dbReference type="SUPFAM" id="SSF53155">
    <property type="entry name" value="Methylated DNA-protein cysteine methyltransferase domain"/>
    <property type="match status" value="1"/>
</dbReference>
<dbReference type="Pfam" id="PF02870">
    <property type="entry name" value="Methyltransf_1N"/>
    <property type="match status" value="1"/>
</dbReference>
<dbReference type="SUPFAM" id="SSF46767">
    <property type="entry name" value="Methylated DNA-protein cysteine methyltransferase, C-terminal domain"/>
    <property type="match status" value="1"/>
</dbReference>
<keyword evidence="8" id="KW-0862">Zinc</keyword>
<comment type="function">
    <text evidence="15">Involved in the cellular defense against the biological effects of O6-methylguanine (O6-MeG) and O4-methylthymine (O4-MeT) in DNA. Repairs the methylated nucleobase in DNA by stoichiometrically transferring the methyl group to a cysteine residue in the enzyme. This is a suicide reaction: the enzyme is irreversibly inactivated.</text>
</comment>
<sequence>MDALPSLNLSEQEMYQAICDRDTRYEGQFIIGVKTTGIFCRPGCRAKTPKKENISFFPDAATAAKSGFRPCKICQPLVPSDTPPNWIQPLLTRLEREPGERIKDQDLREMGLAPERVRRWFQKHHQMSFQAYQRATKMGQALGQLNYDDNKAASVIDTAFSLGYESLSGFQHAFKQQFDLPPTKSGEKTLITLTRISTPIGPLLAGACDQGICLLEFIDRWMLATQLKRLTKRMNALFAPGQHPHFDQLKLQLDQYFAGDRKTFELPLVMNGTPFQQRVWQQLMTIPSGTTRSYSEQAAAIGQPTATRAVAKANGDNMLAIVVPCHRVIGADGSLTGYGGGLPRKRFLLALEGAGEF</sequence>
<evidence type="ECO:0000256" key="14">
    <source>
        <dbReference type="ARBA" id="ARBA00049348"/>
    </source>
</evidence>
<protein>
    <recommendedName>
        <fullName evidence="15">Methylated-DNA--protein-cysteine methyltransferase</fullName>
        <ecNumber evidence="15">2.1.1.63</ecNumber>
    </recommendedName>
    <alternativeName>
        <fullName evidence="15">6-O-methylguanine-DNA methyltransferase</fullName>
        <shortName evidence="15">MGMT</shortName>
    </alternativeName>
    <alternativeName>
        <fullName evidence="15">O-6-methylguanine-DNA-alkyltransferase</fullName>
    </alternativeName>
</protein>
<dbReference type="SMART" id="SM00342">
    <property type="entry name" value="HTH_ARAC"/>
    <property type="match status" value="1"/>
</dbReference>
<dbReference type="InterPro" id="IPR036388">
    <property type="entry name" value="WH-like_DNA-bd_sf"/>
</dbReference>
<evidence type="ECO:0000256" key="7">
    <source>
        <dbReference type="ARBA" id="ARBA00022763"/>
    </source>
</evidence>
<dbReference type="PROSITE" id="PS01124">
    <property type="entry name" value="HTH_ARAC_FAMILY_2"/>
    <property type="match status" value="1"/>
</dbReference>
<dbReference type="CDD" id="cd06445">
    <property type="entry name" value="ATase"/>
    <property type="match status" value="1"/>
</dbReference>
<evidence type="ECO:0000256" key="3">
    <source>
        <dbReference type="ARBA" id="ARBA00022490"/>
    </source>
</evidence>
<evidence type="ECO:0000256" key="9">
    <source>
        <dbReference type="ARBA" id="ARBA00023015"/>
    </source>
</evidence>
<dbReference type="Pfam" id="PF12833">
    <property type="entry name" value="HTH_18"/>
    <property type="match status" value="1"/>
</dbReference>
<keyword evidence="11" id="KW-0010">Activator</keyword>
<dbReference type="PROSITE" id="PS00374">
    <property type="entry name" value="MGMT"/>
    <property type="match status" value="1"/>
</dbReference>
<evidence type="ECO:0000259" key="16">
    <source>
        <dbReference type="PROSITE" id="PS01124"/>
    </source>
</evidence>
<dbReference type="PANTHER" id="PTHR10815:SF5">
    <property type="entry name" value="METHYLATED-DNA--PROTEIN-CYSTEINE METHYLTRANSFERASE"/>
    <property type="match status" value="1"/>
</dbReference>
<keyword evidence="10" id="KW-0238">DNA-binding</keyword>
<evidence type="ECO:0000313" key="17">
    <source>
        <dbReference type="EMBL" id="MFD2096140.1"/>
    </source>
</evidence>
<dbReference type="SUPFAM" id="SSF46689">
    <property type="entry name" value="Homeodomain-like"/>
    <property type="match status" value="1"/>
</dbReference>
<gene>
    <name evidence="17" type="ORF">ACFSJ3_09110</name>
</gene>
<keyword evidence="6" id="KW-0479">Metal-binding</keyword>
<dbReference type="Gene3D" id="3.40.10.10">
    <property type="entry name" value="DNA Methylphosphotriester Repair Domain"/>
    <property type="match status" value="1"/>
</dbReference>
<keyword evidence="7 15" id="KW-0227">DNA damage</keyword>
<evidence type="ECO:0000256" key="6">
    <source>
        <dbReference type="ARBA" id="ARBA00022723"/>
    </source>
</evidence>
<dbReference type="InterPro" id="IPR018060">
    <property type="entry name" value="HTH_AraC"/>
</dbReference>
<dbReference type="EC" id="2.1.1.63" evidence="15"/>
<comment type="cofactor">
    <cofactor evidence="2">
        <name>Zn(2+)</name>
        <dbReference type="ChEBI" id="CHEBI:29105"/>
    </cofactor>
</comment>
<dbReference type="HAMAP" id="MF_00772">
    <property type="entry name" value="OGT"/>
    <property type="match status" value="1"/>
</dbReference>
<keyword evidence="13 15" id="KW-0234">DNA repair</keyword>
<feature type="active site" description="Nucleophile; methyl group acceptor" evidence="15">
    <location>
        <position position="325"/>
    </location>
</feature>
<name>A0ABW4XM79_9GAMM</name>
<keyword evidence="5 15" id="KW-0808">Transferase</keyword>
<comment type="catalytic activity">
    <reaction evidence="1 15">
        <text>a 4-O-methyl-thymidine in DNA + L-cysteinyl-[protein] = a thymidine in DNA + S-methyl-L-cysteinyl-[protein]</text>
        <dbReference type="Rhea" id="RHEA:53428"/>
        <dbReference type="Rhea" id="RHEA-COMP:10131"/>
        <dbReference type="Rhea" id="RHEA-COMP:10132"/>
        <dbReference type="Rhea" id="RHEA-COMP:13555"/>
        <dbReference type="Rhea" id="RHEA-COMP:13556"/>
        <dbReference type="ChEBI" id="CHEBI:29950"/>
        <dbReference type="ChEBI" id="CHEBI:82612"/>
        <dbReference type="ChEBI" id="CHEBI:137386"/>
        <dbReference type="ChEBI" id="CHEBI:137387"/>
        <dbReference type="EC" id="2.1.1.63"/>
    </reaction>
</comment>
<dbReference type="Gene3D" id="3.30.160.70">
    <property type="entry name" value="Methylated DNA-protein cysteine methyltransferase domain"/>
    <property type="match status" value="1"/>
</dbReference>
<dbReference type="Gene3D" id="1.10.10.60">
    <property type="entry name" value="Homeodomain-like"/>
    <property type="match status" value="1"/>
</dbReference>
<dbReference type="SUPFAM" id="SSF57884">
    <property type="entry name" value="Ada DNA repair protein, N-terminal domain (N-Ada 10)"/>
    <property type="match status" value="1"/>
</dbReference>
<dbReference type="Pfam" id="PF02805">
    <property type="entry name" value="Ada_Zn_binding"/>
    <property type="match status" value="1"/>
</dbReference>
<comment type="miscellaneous">
    <text evidence="15">This enzyme catalyzes only one turnover and therefore is not strictly catalytic. According to one definition, an enzyme is a biocatalyst that acts repeatedly and over many reaction cycles.</text>
</comment>
<evidence type="ECO:0000256" key="5">
    <source>
        <dbReference type="ARBA" id="ARBA00022679"/>
    </source>
</evidence>
<dbReference type="InterPro" id="IPR036631">
    <property type="entry name" value="MGMT_N_sf"/>
</dbReference>
<dbReference type="PROSITE" id="PS00041">
    <property type="entry name" value="HTH_ARAC_FAMILY_1"/>
    <property type="match status" value="1"/>
</dbReference>
<comment type="caution">
    <text evidence="17">The sequence shown here is derived from an EMBL/GenBank/DDBJ whole genome shotgun (WGS) entry which is preliminary data.</text>
</comment>
<accession>A0ABW4XM79</accession>
<evidence type="ECO:0000256" key="2">
    <source>
        <dbReference type="ARBA" id="ARBA00001947"/>
    </source>
</evidence>
<dbReference type="InterPro" id="IPR008332">
    <property type="entry name" value="MethylG_MeTrfase_N"/>
</dbReference>
<comment type="subcellular location">
    <subcellularLocation>
        <location evidence="15">Cytoplasm</location>
    </subcellularLocation>
</comment>
<evidence type="ECO:0000256" key="15">
    <source>
        <dbReference type="HAMAP-Rule" id="MF_00772"/>
    </source>
</evidence>
<evidence type="ECO:0000256" key="13">
    <source>
        <dbReference type="ARBA" id="ARBA00023204"/>
    </source>
</evidence>
<keyword evidence="4 15" id="KW-0489">Methyltransferase</keyword>
<keyword evidence="3 15" id="KW-0963">Cytoplasm</keyword>
<dbReference type="InterPro" id="IPR009057">
    <property type="entry name" value="Homeodomain-like_sf"/>
</dbReference>
<proteinExistence type="inferred from homology"/>
<evidence type="ECO:0000256" key="4">
    <source>
        <dbReference type="ARBA" id="ARBA00022603"/>
    </source>
</evidence>
<dbReference type="InterPro" id="IPR035451">
    <property type="entry name" value="Ada-like_dom_sf"/>
</dbReference>
<dbReference type="InterPro" id="IPR014048">
    <property type="entry name" value="MethylDNA_cys_MeTrfase_DNA-bd"/>
</dbReference>
<evidence type="ECO:0000256" key="8">
    <source>
        <dbReference type="ARBA" id="ARBA00022833"/>
    </source>
</evidence>
<keyword evidence="12" id="KW-0804">Transcription</keyword>
<keyword evidence="9" id="KW-0805">Transcription regulation</keyword>
<comment type="similarity">
    <text evidence="15">Belongs to the MGMT family.</text>
</comment>